<feature type="region of interest" description="Disordered" evidence="1">
    <location>
        <begin position="1090"/>
        <end position="1229"/>
    </location>
</feature>
<feature type="compositionally biased region" description="Gly residues" evidence="1">
    <location>
        <begin position="702"/>
        <end position="712"/>
    </location>
</feature>
<dbReference type="GO" id="GO:0006351">
    <property type="term" value="P:DNA-templated transcription"/>
    <property type="evidence" value="ECO:0007669"/>
    <property type="project" value="InterPro"/>
</dbReference>
<dbReference type="SMART" id="SM00510">
    <property type="entry name" value="TFS2M"/>
    <property type="match status" value="1"/>
</dbReference>
<protein>
    <submittedName>
        <fullName evidence="3">Transcription factor s-ii (Tfiis), central domain-containing protein</fullName>
    </submittedName>
</protein>
<dbReference type="SUPFAM" id="SSF46942">
    <property type="entry name" value="Elongation factor TFIIS domain 2"/>
    <property type="match status" value="1"/>
</dbReference>
<organism evidence="3 4">
    <name type="scientific">Toxoplasma gondii p89</name>
    <dbReference type="NCBI Taxonomy" id="943119"/>
    <lineage>
        <taxon>Eukaryota</taxon>
        <taxon>Sar</taxon>
        <taxon>Alveolata</taxon>
        <taxon>Apicomplexa</taxon>
        <taxon>Conoidasida</taxon>
        <taxon>Coccidia</taxon>
        <taxon>Eucoccidiorida</taxon>
        <taxon>Eimeriorina</taxon>
        <taxon>Sarcocystidae</taxon>
        <taxon>Toxoplasma</taxon>
    </lineage>
</organism>
<feature type="compositionally biased region" description="Low complexity" evidence="1">
    <location>
        <begin position="1176"/>
        <end position="1195"/>
    </location>
</feature>
<dbReference type="VEuPathDB" id="ToxoDB:TGP89_224660"/>
<feature type="compositionally biased region" description="Low complexity" evidence="1">
    <location>
        <begin position="373"/>
        <end position="385"/>
    </location>
</feature>
<feature type="region of interest" description="Disordered" evidence="1">
    <location>
        <begin position="979"/>
        <end position="1077"/>
    </location>
</feature>
<feature type="compositionally biased region" description="Basic and acidic residues" evidence="1">
    <location>
        <begin position="1205"/>
        <end position="1219"/>
    </location>
</feature>
<dbReference type="OrthoDB" id="1742074at2759"/>
<feature type="compositionally biased region" description="Basic and acidic residues" evidence="1">
    <location>
        <begin position="1109"/>
        <end position="1155"/>
    </location>
</feature>
<evidence type="ECO:0000256" key="1">
    <source>
        <dbReference type="SAM" id="MobiDB-lite"/>
    </source>
</evidence>
<feature type="compositionally biased region" description="Gly residues" evidence="1">
    <location>
        <begin position="802"/>
        <end position="818"/>
    </location>
</feature>
<evidence type="ECO:0000259" key="2">
    <source>
        <dbReference type="PROSITE" id="PS51321"/>
    </source>
</evidence>
<proteinExistence type="predicted"/>
<name>A0A086KFB0_TOXGO</name>
<feature type="compositionally biased region" description="Acidic residues" evidence="1">
    <location>
        <begin position="1011"/>
        <end position="1026"/>
    </location>
</feature>
<feature type="compositionally biased region" description="Basic and acidic residues" evidence="1">
    <location>
        <begin position="619"/>
        <end position="628"/>
    </location>
</feature>
<sequence>MVDPELMDNAESGAVDVEDLSAPSLDPPPSPSSPPSPRELARLEPSESPQTPPVCLFQLAGETFYLHDWVRLKSSGERDWVAQIVAYFPGSDSEKSGGVEDADGGSGGRILCRWGWDPRDLRREACPALPLQSYSRFEVIPAINFCDENPIQSIKAKVRVEKYEMWKRRAAFPPLVRCTADDEEDVDKDKSGQSGNAAQRDSDPGQTCMPSVLFYRHSHEIETGFHPSLVADVFRFKRISRSATARGGSLSADLAVAGSPSSGTKSEHGGDEIAQAIDLGSEGEGPAAKGGFSDARSGDFAAPTYRRYPSLRNPDVRHFFCCNCRSTFAPPDDVAPPVWPDPEEVSQAEGGRYLLDAGISASYHPAVLPPEGPGSAAGPHSAGEATGPSRQREEAKATPQPPQLKLLLLEEFRKSTGDRPLSVLSPVQLPFVWMRTPAEGDFIILCWKCTGKRRKRREESAGRKPAVAATSASRDSGVVNRRKRRAETEDEAGEGPPAGHSLRRRAGQRGEKPARENEASHALSQQTTAQKIAGDSMAFEETGQPKDRSEVSYGETGEKSQGEGSGSENTARSGPRQEDAEPSRKRRKAASGVARVAAAMAAAEASSDADMDEDSDADFVAHSEEDSGGRCSAAAAEPRAKLKRSSRVAGDAEPPEAASPSRKARKESAPANGTSSSSGPAARRKSSGTSAAAPLGSRRSSAGGGLLSGPGSGATRPGGPSDWQAGNQARVDRLTEAFRLGIRELEEEAKQSLPGEAGADALAATKASGVFGTKGAEGAAASAKAEGGEVAERLMTSPGSDSGAGRGSGGSGPEGEGGTEPSKTLPDLLFATAEACAKAVNAAFVSQHKTLDSRRQKQRFFELLSNLKRENNQELRKKVLTGQISVRRLVTLESAELAPSFVRKEREEERERHFRQAVLLHEAPAAALARLRKTHKGIEPVIEDPDLLQTSPPARGIAPPIITVEKTAAAAKEKRIRVRAETDLRGSSSPSQSSGSSSSDSDDSASASDSDGSESEETSGSEDGETSAESGSESESSCELRREKLGGGANGESGHLAQARREAASGKESGGTGSGVQEQLASLKRLFSQATSGDFGADSCRTPAVGGERASEGGILKRGDGDAGERGEEGTENDGVQKNRQQRERRVAFSEETHTADGPTGKGIVSKSKKRRHTLARFSSSASRSCATLPRLPELLPNPPEEDGTERAGNGRENGRKGEAAAARAHRQSSVLGVPLDCSSLSPDACKDRVRHLLERVPLVGMQPPPSRPGNEDGEGLQTARTTPLLDYKAVVASMFRYLNVAFDRVTLDLQRR</sequence>
<accession>A0A086KFB0</accession>
<dbReference type="InterPro" id="IPR003618">
    <property type="entry name" value="TFIIS_cen_dom"/>
</dbReference>
<evidence type="ECO:0000313" key="3">
    <source>
        <dbReference type="EMBL" id="KFG43078.1"/>
    </source>
</evidence>
<dbReference type="EMBL" id="AEYI02000972">
    <property type="protein sequence ID" value="KFG43078.1"/>
    <property type="molecule type" value="Genomic_DNA"/>
</dbReference>
<feature type="region of interest" description="Disordered" evidence="1">
    <location>
        <begin position="180"/>
        <end position="205"/>
    </location>
</feature>
<feature type="compositionally biased region" description="Polar residues" evidence="1">
    <location>
        <begin position="192"/>
        <end position="205"/>
    </location>
</feature>
<gene>
    <name evidence="3" type="ORF">TGP89_224660</name>
</gene>
<feature type="compositionally biased region" description="Pro residues" evidence="1">
    <location>
        <begin position="25"/>
        <end position="37"/>
    </location>
</feature>
<dbReference type="Pfam" id="PF07500">
    <property type="entry name" value="TFIIS_M"/>
    <property type="match status" value="1"/>
</dbReference>
<comment type="caution">
    <text evidence="3">The sequence shown here is derived from an EMBL/GenBank/DDBJ whole genome shotgun (WGS) entry which is preliminary data.</text>
</comment>
<feature type="region of interest" description="Disordered" evidence="1">
    <location>
        <begin position="1"/>
        <end position="52"/>
    </location>
</feature>
<feature type="compositionally biased region" description="Basic and acidic residues" evidence="1">
    <location>
        <begin position="508"/>
        <end position="519"/>
    </location>
</feature>
<feature type="compositionally biased region" description="Acidic residues" evidence="1">
    <location>
        <begin position="607"/>
        <end position="617"/>
    </location>
</feature>
<dbReference type="Gene3D" id="1.10.472.30">
    <property type="entry name" value="Transcription elongation factor S-II, central domain"/>
    <property type="match status" value="1"/>
</dbReference>
<feature type="compositionally biased region" description="Basic and acidic residues" evidence="1">
    <location>
        <begin position="543"/>
        <end position="561"/>
    </location>
</feature>
<dbReference type="InterPro" id="IPR036575">
    <property type="entry name" value="TFIIS_cen_dom_sf"/>
</dbReference>
<feature type="domain" description="TFIIS central" evidence="2">
    <location>
        <begin position="738"/>
        <end position="925"/>
    </location>
</feature>
<feature type="compositionally biased region" description="Low complexity" evidence="1">
    <location>
        <begin position="1027"/>
        <end position="1037"/>
    </location>
</feature>
<dbReference type="PROSITE" id="PS51321">
    <property type="entry name" value="TFIIS_CENTRAL"/>
    <property type="match status" value="1"/>
</dbReference>
<feature type="compositionally biased region" description="Low complexity" evidence="1">
    <location>
        <begin position="986"/>
        <end position="1010"/>
    </location>
</feature>
<reference evidence="3 4" key="1">
    <citation type="submission" date="2014-03" db="EMBL/GenBank/DDBJ databases">
        <authorList>
            <person name="Sibley D."/>
            <person name="Venepally P."/>
            <person name="Karamycheva S."/>
            <person name="Hadjithomas M."/>
            <person name="Khan A."/>
            <person name="Brunk B."/>
            <person name="Roos D."/>
            <person name="Caler E."/>
            <person name="Lorenzi H."/>
        </authorList>
    </citation>
    <scope>NUCLEOTIDE SEQUENCE [LARGE SCALE GENOMIC DNA]</scope>
    <source>
        <strain evidence="4">p89</strain>
    </source>
</reference>
<feature type="region of interest" description="Disordered" evidence="1">
    <location>
        <begin position="454"/>
        <end position="730"/>
    </location>
</feature>
<feature type="compositionally biased region" description="Low complexity" evidence="1">
    <location>
        <begin position="690"/>
        <end position="701"/>
    </location>
</feature>
<feature type="region of interest" description="Disordered" evidence="1">
    <location>
        <begin position="783"/>
        <end position="824"/>
    </location>
</feature>
<feature type="compositionally biased region" description="Low complexity" evidence="1">
    <location>
        <begin position="590"/>
        <end position="606"/>
    </location>
</feature>
<evidence type="ECO:0000313" key="4">
    <source>
        <dbReference type="Proteomes" id="UP000028828"/>
    </source>
</evidence>
<dbReference type="Proteomes" id="UP000028828">
    <property type="component" value="Unassembled WGS sequence"/>
</dbReference>
<feature type="region of interest" description="Disordered" evidence="1">
    <location>
        <begin position="364"/>
        <end position="404"/>
    </location>
</feature>